<dbReference type="AlphaFoldDB" id="A0A401RC70"/>
<dbReference type="InterPro" id="IPR006311">
    <property type="entry name" value="TAT_signal"/>
</dbReference>
<feature type="region of interest" description="Disordered" evidence="1">
    <location>
        <begin position="37"/>
        <end position="81"/>
    </location>
</feature>
<organism evidence="3 4">
    <name type="scientific">Streptomyces noursei</name>
    <name type="common">Streptomyces albulus</name>
    <dbReference type="NCBI Taxonomy" id="1971"/>
    <lineage>
        <taxon>Bacteria</taxon>
        <taxon>Bacillati</taxon>
        <taxon>Actinomycetota</taxon>
        <taxon>Actinomycetes</taxon>
        <taxon>Kitasatosporales</taxon>
        <taxon>Streptomycetaceae</taxon>
        <taxon>Streptomyces</taxon>
    </lineage>
</organism>
<proteinExistence type="predicted"/>
<comment type="caution">
    <text evidence="3">The sequence shown here is derived from an EMBL/GenBank/DDBJ whole genome shotgun (WGS) entry which is preliminary data.</text>
</comment>
<evidence type="ECO:0000256" key="1">
    <source>
        <dbReference type="SAM" id="MobiDB-lite"/>
    </source>
</evidence>
<gene>
    <name evidence="3" type="ORF">SALB_08013</name>
</gene>
<feature type="compositionally biased region" description="Low complexity" evidence="1">
    <location>
        <begin position="37"/>
        <end position="56"/>
    </location>
</feature>
<accession>A0A401RC70</accession>
<dbReference type="PROSITE" id="PS51318">
    <property type="entry name" value="TAT"/>
    <property type="match status" value="1"/>
</dbReference>
<name>A0A401RC70_STRNR</name>
<protein>
    <recommendedName>
        <fullName evidence="5">Twin-arginine translocation signal domain-containing protein</fullName>
    </recommendedName>
</protein>
<evidence type="ECO:0000256" key="2">
    <source>
        <dbReference type="SAM" id="SignalP"/>
    </source>
</evidence>
<feature type="signal peptide" evidence="2">
    <location>
        <begin position="1"/>
        <end position="32"/>
    </location>
</feature>
<evidence type="ECO:0000313" key="3">
    <source>
        <dbReference type="EMBL" id="GCB95210.1"/>
    </source>
</evidence>
<reference evidence="3 4" key="1">
    <citation type="journal article" date="2019" name="Microbiol. Resour. Announc.">
        <title>Draft Genome Sequence of the Most Traditional epsilon-Poly-l-Lysine Producer, Streptomyces albulus NBRC14147.</title>
        <authorList>
            <person name="Yamanaka K."/>
            <person name="Hamano Y."/>
        </authorList>
    </citation>
    <scope>NUCLEOTIDE SEQUENCE [LARGE SCALE GENOMIC DNA]</scope>
    <source>
        <strain evidence="3 4">NBRC 14147</strain>
    </source>
</reference>
<feature type="chain" id="PRO_5019190360" description="Twin-arginine translocation signal domain-containing protein" evidence="2">
    <location>
        <begin position="33"/>
        <end position="81"/>
    </location>
</feature>
<keyword evidence="2" id="KW-0732">Signal</keyword>
<dbReference type="Proteomes" id="UP000288351">
    <property type="component" value="Unassembled WGS sequence"/>
</dbReference>
<evidence type="ECO:0000313" key="4">
    <source>
        <dbReference type="Proteomes" id="UP000288351"/>
    </source>
</evidence>
<dbReference type="EMBL" id="BHXC01000007">
    <property type="protein sequence ID" value="GCB95210.1"/>
    <property type="molecule type" value="Genomic_DNA"/>
</dbReference>
<sequence>MINRRTFGKALGLGAGGAVAATLVGPSGAAHAAAVADPRGGAGAAPATAPGGAAPSRRSRRSGPACWRSATPSWGRGTGRR</sequence>
<evidence type="ECO:0008006" key="5">
    <source>
        <dbReference type="Google" id="ProtNLM"/>
    </source>
</evidence>